<evidence type="ECO:0000313" key="2">
    <source>
        <dbReference type="Proteomes" id="UP001159405"/>
    </source>
</evidence>
<keyword evidence="2" id="KW-1185">Reference proteome</keyword>
<proteinExistence type="predicted"/>
<gene>
    <name evidence="1" type="ORF">PLOB_00048410</name>
</gene>
<sequence>MEGLIEMTNNASGNRDSIGSLEAKVENLITLNNSTPSGSGAAAKSLERKIESVVELNNNTFSALKSLESQVQSLIALNNKTPGVSDSMKALEAKVESLIALNKKPCNVSDAMKSLEAKVESLIALNNKTSSVIDAMKSLELNVQSLIALNNKTSGFSDAMKSLEEKVDSLIALINNTSSPVPQPVPNPTAASVVSSCKEQYEKDNLSKSQVYNLSIDAQMIPVYCHMGDFGCGEGGWTLALKTDGMKRTFRFSSPLWSDRNTYNTAGGMTGFDTQETKLPTYWSTNFSKICLGMKIGRQTRFVALNQTATSLHALISDGAFRASNLGREPWKMLIGPQGSLQRNCNREGFNAVCSGTSNPSKARIGILGNNQNNCVSCDSRIGFGMEGEPDGSIRCGVAARNYADNGEKYVNAFGYILVQ</sequence>
<dbReference type="EMBL" id="CALNXK010000090">
    <property type="protein sequence ID" value="CAH3151079.1"/>
    <property type="molecule type" value="Genomic_DNA"/>
</dbReference>
<protein>
    <recommendedName>
        <fullName evidence="3">Fibrinogen C-terminal domain-containing protein</fullName>
    </recommendedName>
</protein>
<name>A0ABN8PUB5_9CNID</name>
<dbReference type="Gene3D" id="3.90.215.10">
    <property type="entry name" value="Gamma Fibrinogen, chain A, domain 1"/>
    <property type="match status" value="1"/>
</dbReference>
<dbReference type="Proteomes" id="UP001159405">
    <property type="component" value="Unassembled WGS sequence"/>
</dbReference>
<reference evidence="1 2" key="1">
    <citation type="submission" date="2022-05" db="EMBL/GenBank/DDBJ databases">
        <authorList>
            <consortium name="Genoscope - CEA"/>
            <person name="William W."/>
        </authorList>
    </citation>
    <scope>NUCLEOTIDE SEQUENCE [LARGE SCALE GENOMIC DNA]</scope>
</reference>
<organism evidence="1 2">
    <name type="scientific">Porites lobata</name>
    <dbReference type="NCBI Taxonomy" id="104759"/>
    <lineage>
        <taxon>Eukaryota</taxon>
        <taxon>Metazoa</taxon>
        <taxon>Cnidaria</taxon>
        <taxon>Anthozoa</taxon>
        <taxon>Hexacorallia</taxon>
        <taxon>Scleractinia</taxon>
        <taxon>Fungiina</taxon>
        <taxon>Poritidae</taxon>
        <taxon>Porites</taxon>
    </lineage>
</organism>
<accession>A0ABN8PUB5</accession>
<comment type="caution">
    <text evidence="1">The sequence shown here is derived from an EMBL/GenBank/DDBJ whole genome shotgun (WGS) entry which is preliminary data.</text>
</comment>
<evidence type="ECO:0000313" key="1">
    <source>
        <dbReference type="EMBL" id="CAH3151079.1"/>
    </source>
</evidence>
<evidence type="ECO:0008006" key="3">
    <source>
        <dbReference type="Google" id="ProtNLM"/>
    </source>
</evidence>
<dbReference type="InterPro" id="IPR014716">
    <property type="entry name" value="Fibrinogen_a/b/g_C_1"/>
</dbReference>